<gene>
    <name evidence="12" type="ORF">LY60_00445</name>
</gene>
<dbReference type="Pfam" id="PF00664">
    <property type="entry name" value="ABC_membrane"/>
    <property type="match status" value="1"/>
</dbReference>
<dbReference type="InterPro" id="IPR027417">
    <property type="entry name" value="P-loop_NTPase"/>
</dbReference>
<feature type="domain" description="ABC transporter" evidence="10">
    <location>
        <begin position="364"/>
        <end position="598"/>
    </location>
</feature>
<dbReference type="InterPro" id="IPR036640">
    <property type="entry name" value="ABC1_TM_sf"/>
</dbReference>
<evidence type="ECO:0000256" key="8">
    <source>
        <dbReference type="ARBA" id="ARBA00023136"/>
    </source>
</evidence>
<dbReference type="PROSITE" id="PS50929">
    <property type="entry name" value="ABC_TM1F"/>
    <property type="match status" value="1"/>
</dbReference>
<dbReference type="SUPFAM" id="SSF90123">
    <property type="entry name" value="ABC transporter transmembrane region"/>
    <property type="match status" value="1"/>
</dbReference>
<evidence type="ECO:0000313" key="12">
    <source>
        <dbReference type="EMBL" id="TWH83830.1"/>
    </source>
</evidence>
<dbReference type="CDD" id="cd18544">
    <property type="entry name" value="ABC_6TM_TmrA_like"/>
    <property type="match status" value="1"/>
</dbReference>
<dbReference type="Pfam" id="PF00005">
    <property type="entry name" value="ABC_tran"/>
    <property type="match status" value="1"/>
</dbReference>
<dbReference type="Gene3D" id="1.20.1560.10">
    <property type="entry name" value="ABC transporter type 1, transmembrane domain"/>
    <property type="match status" value="1"/>
</dbReference>
<comment type="caution">
    <text evidence="12">The sequence shown here is derived from an EMBL/GenBank/DDBJ whole genome shotgun (WGS) entry which is preliminary data.</text>
</comment>
<dbReference type="GO" id="GO:0015421">
    <property type="term" value="F:ABC-type oligopeptide transporter activity"/>
    <property type="evidence" value="ECO:0007669"/>
    <property type="project" value="TreeGrafter"/>
</dbReference>
<dbReference type="GO" id="GO:0005524">
    <property type="term" value="F:ATP binding"/>
    <property type="evidence" value="ECO:0007669"/>
    <property type="project" value="UniProtKB-KW"/>
</dbReference>
<evidence type="ECO:0000256" key="2">
    <source>
        <dbReference type="ARBA" id="ARBA00022448"/>
    </source>
</evidence>
<evidence type="ECO:0000313" key="13">
    <source>
        <dbReference type="Proteomes" id="UP000315343"/>
    </source>
</evidence>
<dbReference type="AlphaFoldDB" id="A0A562JKY6"/>
<dbReference type="InterPro" id="IPR003593">
    <property type="entry name" value="AAA+_ATPase"/>
</dbReference>
<proteinExistence type="predicted"/>
<dbReference type="InterPro" id="IPR011527">
    <property type="entry name" value="ABC1_TM_dom"/>
</dbReference>
<dbReference type="GO" id="GO:0005886">
    <property type="term" value="C:plasma membrane"/>
    <property type="evidence" value="ECO:0007669"/>
    <property type="project" value="UniProtKB-SubCell"/>
</dbReference>
<sequence>MKNDDFEKPKKIDKNIAKRLLKYAKPYIWQFVLAIAIIFVIVAVELYQPVLIGDVVDKFLSRYSGTQANTVDAGITQQSNIQGVIKISLAYLSTVAVVFVLGYAQAMILARAGQKIIYNIRMEIFTHLNDLSISFFNKNPIGRLVTRVTNDTEALNEMYTSVIVNILKSLFVLIGVVITMFNYNVKLSLLTFTVIPFIAVFTFAFESASKKIYREIRSKISALNAFISEHVSGMKIVQIFAVENEIFHKFKSENEKLRKENIKQLFAFSIYNPTNYLMNITAISILLWFGGKMVMEGVVSIGTIVVFQRYISKFFEPIQELAEQLNIVQSAMAASERIFGLMDEVPEVMDSENAVEVESFKGSIEFRNVWFSYKEDEWILKDVSFKVNPGESVAFVGATGAGKTTIQNLICRYYDIQKGDIFIDGINIKDIKVSDLRKNIGQMLQDVFLFSGDIKSNIRLQNDTITDEEIIEASKYVNAHSFISKLPNQYDEHVIENGAAFSAGQRQLISFARTLAFKPDILILDEATANIDTETEVLIQDALKKLMKGRTTLIVAHRLSTVQNSSKIIVMHKGEIREEGTHQELLSNKGIYYKLYKLQYEHA</sequence>
<evidence type="ECO:0000256" key="1">
    <source>
        <dbReference type="ARBA" id="ARBA00004651"/>
    </source>
</evidence>
<dbReference type="Gene3D" id="3.40.50.300">
    <property type="entry name" value="P-loop containing nucleotide triphosphate hydrolases"/>
    <property type="match status" value="1"/>
</dbReference>
<dbReference type="EMBL" id="VLKH01000001">
    <property type="protein sequence ID" value="TWH83830.1"/>
    <property type="molecule type" value="Genomic_DNA"/>
</dbReference>
<evidence type="ECO:0000256" key="9">
    <source>
        <dbReference type="SAM" id="Phobius"/>
    </source>
</evidence>
<accession>A0A562JKY6</accession>
<feature type="transmembrane region" description="Helical" evidence="9">
    <location>
        <begin position="27"/>
        <end position="47"/>
    </location>
</feature>
<name>A0A562JKY6_9FIRM</name>
<dbReference type="SUPFAM" id="SSF52540">
    <property type="entry name" value="P-loop containing nucleoside triphosphate hydrolases"/>
    <property type="match status" value="1"/>
</dbReference>
<keyword evidence="8 9" id="KW-0472">Membrane</keyword>
<keyword evidence="3" id="KW-1003">Cell membrane</keyword>
<dbReference type="InterPro" id="IPR003439">
    <property type="entry name" value="ABC_transporter-like_ATP-bd"/>
</dbReference>
<comment type="subcellular location">
    <subcellularLocation>
        <location evidence="1">Cell membrane</location>
        <topology evidence="1">Multi-pass membrane protein</topology>
    </subcellularLocation>
</comment>
<reference evidence="12 13" key="1">
    <citation type="submission" date="2019-07" db="EMBL/GenBank/DDBJ databases">
        <title>Genomic Encyclopedia of Type Strains, Phase I: the one thousand microbial genomes (KMG-I) project.</title>
        <authorList>
            <person name="Kyrpides N."/>
        </authorList>
    </citation>
    <scope>NUCLEOTIDE SEQUENCE [LARGE SCALE GENOMIC DNA]</scope>
    <source>
        <strain evidence="12 13">DSM 13558</strain>
    </source>
</reference>
<dbReference type="PROSITE" id="PS00211">
    <property type="entry name" value="ABC_TRANSPORTER_1"/>
    <property type="match status" value="1"/>
</dbReference>
<feature type="transmembrane region" description="Helical" evidence="9">
    <location>
        <begin position="187"/>
        <end position="205"/>
    </location>
</feature>
<feature type="transmembrane region" description="Helical" evidence="9">
    <location>
        <begin position="162"/>
        <end position="181"/>
    </location>
</feature>
<dbReference type="InterPro" id="IPR017871">
    <property type="entry name" value="ABC_transporter-like_CS"/>
</dbReference>
<keyword evidence="5" id="KW-0547">Nucleotide-binding</keyword>
<feature type="domain" description="ABC transmembrane type-1" evidence="11">
    <location>
        <begin position="32"/>
        <end position="330"/>
    </location>
</feature>
<dbReference type="FunFam" id="3.40.50.300:FF:000287">
    <property type="entry name" value="Multidrug ABC transporter ATP-binding protein"/>
    <property type="match status" value="1"/>
</dbReference>
<protein>
    <submittedName>
        <fullName evidence="12">ATP-binding cassette subfamily B protein</fullName>
    </submittedName>
</protein>
<dbReference type="InterPro" id="IPR039421">
    <property type="entry name" value="Type_1_exporter"/>
</dbReference>
<evidence type="ECO:0000256" key="7">
    <source>
        <dbReference type="ARBA" id="ARBA00022989"/>
    </source>
</evidence>
<dbReference type="RefSeq" id="WP_246145344.1">
    <property type="nucleotide sequence ID" value="NZ_VLKH01000001.1"/>
</dbReference>
<dbReference type="SMART" id="SM00382">
    <property type="entry name" value="AAA"/>
    <property type="match status" value="1"/>
</dbReference>
<evidence type="ECO:0000259" key="11">
    <source>
        <dbReference type="PROSITE" id="PS50929"/>
    </source>
</evidence>
<organism evidence="12 13">
    <name type="scientific">Sedimentibacter saalensis</name>
    <dbReference type="NCBI Taxonomy" id="130788"/>
    <lineage>
        <taxon>Bacteria</taxon>
        <taxon>Bacillati</taxon>
        <taxon>Bacillota</taxon>
        <taxon>Tissierellia</taxon>
        <taxon>Sedimentibacter</taxon>
    </lineage>
</organism>
<evidence type="ECO:0000256" key="3">
    <source>
        <dbReference type="ARBA" id="ARBA00022475"/>
    </source>
</evidence>
<evidence type="ECO:0000256" key="4">
    <source>
        <dbReference type="ARBA" id="ARBA00022692"/>
    </source>
</evidence>
<dbReference type="CDD" id="cd03254">
    <property type="entry name" value="ABCC_Glucan_exporter_like"/>
    <property type="match status" value="1"/>
</dbReference>
<dbReference type="Proteomes" id="UP000315343">
    <property type="component" value="Unassembled WGS sequence"/>
</dbReference>
<keyword evidence="13" id="KW-1185">Reference proteome</keyword>
<keyword evidence="2" id="KW-0813">Transport</keyword>
<evidence type="ECO:0000259" key="10">
    <source>
        <dbReference type="PROSITE" id="PS50893"/>
    </source>
</evidence>
<feature type="transmembrane region" description="Helical" evidence="9">
    <location>
        <begin position="89"/>
        <end position="112"/>
    </location>
</feature>
<dbReference type="PANTHER" id="PTHR43394:SF1">
    <property type="entry name" value="ATP-BINDING CASSETTE SUB-FAMILY B MEMBER 10, MITOCHONDRIAL"/>
    <property type="match status" value="1"/>
</dbReference>
<evidence type="ECO:0000256" key="6">
    <source>
        <dbReference type="ARBA" id="ARBA00022840"/>
    </source>
</evidence>
<evidence type="ECO:0000256" key="5">
    <source>
        <dbReference type="ARBA" id="ARBA00022741"/>
    </source>
</evidence>
<keyword evidence="7 9" id="KW-1133">Transmembrane helix</keyword>
<keyword evidence="4 9" id="KW-0812">Transmembrane</keyword>
<feature type="transmembrane region" description="Helical" evidence="9">
    <location>
        <begin position="293"/>
        <end position="311"/>
    </location>
</feature>
<keyword evidence="6 12" id="KW-0067">ATP-binding</keyword>
<dbReference type="FunFam" id="1.20.1560.10:FF:000011">
    <property type="entry name" value="Multidrug ABC transporter ATP-binding protein"/>
    <property type="match status" value="1"/>
</dbReference>
<dbReference type="PROSITE" id="PS50893">
    <property type="entry name" value="ABC_TRANSPORTER_2"/>
    <property type="match status" value="1"/>
</dbReference>
<dbReference type="PANTHER" id="PTHR43394">
    <property type="entry name" value="ATP-DEPENDENT PERMEASE MDL1, MITOCHONDRIAL"/>
    <property type="match status" value="1"/>
</dbReference>
<dbReference type="GO" id="GO:0016887">
    <property type="term" value="F:ATP hydrolysis activity"/>
    <property type="evidence" value="ECO:0007669"/>
    <property type="project" value="InterPro"/>
</dbReference>